<dbReference type="PANTHER" id="PTHR36440:SF1">
    <property type="entry name" value="PUTATIVE (AFU_ORTHOLOGUE AFUA_8G07350)-RELATED"/>
    <property type="match status" value="1"/>
</dbReference>
<comment type="caution">
    <text evidence="2">The sequence shown here is derived from an EMBL/GenBank/DDBJ whole genome shotgun (WGS) entry which is preliminary data.</text>
</comment>
<dbReference type="PANTHER" id="PTHR36440">
    <property type="entry name" value="PUTATIVE (AFU_ORTHOLOGUE AFUA_8G07350)-RELATED"/>
    <property type="match status" value="1"/>
</dbReference>
<dbReference type="InterPro" id="IPR053146">
    <property type="entry name" value="QDO-like"/>
</dbReference>
<organism evidence="2 3">
    <name type="scientific">Streptomyces brasiliensis</name>
    <dbReference type="NCBI Taxonomy" id="1954"/>
    <lineage>
        <taxon>Bacteria</taxon>
        <taxon>Bacillati</taxon>
        <taxon>Actinomycetota</taxon>
        <taxon>Actinomycetes</taxon>
        <taxon>Kitasatosporales</taxon>
        <taxon>Streptomycetaceae</taxon>
        <taxon>Streptomyces</taxon>
    </lineage>
</organism>
<gene>
    <name evidence="2" type="ORF">GCM10010121_072950</name>
</gene>
<name>A0A917L863_9ACTN</name>
<dbReference type="AlphaFoldDB" id="A0A917L863"/>
<dbReference type="Gene3D" id="2.60.120.10">
    <property type="entry name" value="Jelly Rolls"/>
    <property type="match status" value="1"/>
</dbReference>
<dbReference type="Pfam" id="PF07883">
    <property type="entry name" value="Cupin_2"/>
    <property type="match status" value="1"/>
</dbReference>
<reference evidence="2" key="1">
    <citation type="journal article" date="2014" name="Int. J. Syst. Evol. Microbiol.">
        <title>Complete genome sequence of Corynebacterium casei LMG S-19264T (=DSM 44701T), isolated from a smear-ripened cheese.</title>
        <authorList>
            <consortium name="US DOE Joint Genome Institute (JGI-PGF)"/>
            <person name="Walter F."/>
            <person name="Albersmeier A."/>
            <person name="Kalinowski J."/>
            <person name="Ruckert C."/>
        </authorList>
    </citation>
    <scope>NUCLEOTIDE SEQUENCE</scope>
    <source>
        <strain evidence="2">JCM 3086</strain>
    </source>
</reference>
<dbReference type="InterPro" id="IPR014710">
    <property type="entry name" value="RmlC-like_jellyroll"/>
</dbReference>
<evidence type="ECO:0000313" key="3">
    <source>
        <dbReference type="Proteomes" id="UP000657574"/>
    </source>
</evidence>
<dbReference type="RefSeq" id="WP_189315634.1">
    <property type="nucleotide sequence ID" value="NZ_BMQA01000040.1"/>
</dbReference>
<protein>
    <recommendedName>
        <fullName evidence="1">Cupin type-2 domain-containing protein</fullName>
    </recommendedName>
</protein>
<evidence type="ECO:0000313" key="2">
    <source>
        <dbReference type="EMBL" id="GGJ51420.1"/>
    </source>
</evidence>
<dbReference type="SUPFAM" id="SSF51182">
    <property type="entry name" value="RmlC-like cupins"/>
    <property type="match status" value="1"/>
</dbReference>
<dbReference type="EMBL" id="BMQA01000040">
    <property type="protein sequence ID" value="GGJ51420.1"/>
    <property type="molecule type" value="Genomic_DNA"/>
</dbReference>
<evidence type="ECO:0000259" key="1">
    <source>
        <dbReference type="Pfam" id="PF07883"/>
    </source>
</evidence>
<dbReference type="InterPro" id="IPR013096">
    <property type="entry name" value="Cupin_2"/>
</dbReference>
<reference evidence="2" key="2">
    <citation type="submission" date="2020-09" db="EMBL/GenBank/DDBJ databases">
        <authorList>
            <person name="Sun Q."/>
            <person name="Ohkuma M."/>
        </authorList>
    </citation>
    <scope>NUCLEOTIDE SEQUENCE</scope>
    <source>
        <strain evidence="2">JCM 3086</strain>
    </source>
</reference>
<accession>A0A917L863</accession>
<feature type="domain" description="Cupin type-2" evidence="1">
    <location>
        <begin position="33"/>
        <end position="100"/>
    </location>
</feature>
<proteinExistence type="predicted"/>
<dbReference type="InterPro" id="IPR011051">
    <property type="entry name" value="RmlC_Cupin_sf"/>
</dbReference>
<dbReference type="Proteomes" id="UP000657574">
    <property type="component" value="Unassembled WGS sequence"/>
</dbReference>
<sequence>MARPGDVLRLGEDRLTFLTTAAETDGAYVEVAVEYSPAGVKPPQHYHPRQTERMQVSDGQLNLLLEGTLHQYGPGDEFYIPPGAVHSVWNPGPERTRITWRTTPAYRTERVFETLWGLTNEGRLKADGTPRLQMPLLALAFRDEYRVVTGRPFLLDMALCTALAPLSMALGYRPTYRPPQPAGRPQPA</sequence>
<keyword evidence="3" id="KW-1185">Reference proteome</keyword>